<comment type="subcellular location">
    <subcellularLocation>
        <location evidence="1">Nucleus</location>
    </subcellularLocation>
</comment>
<organism evidence="7 8">
    <name type="scientific">Penicillium malachiteum</name>
    <dbReference type="NCBI Taxonomy" id="1324776"/>
    <lineage>
        <taxon>Eukaryota</taxon>
        <taxon>Fungi</taxon>
        <taxon>Dikarya</taxon>
        <taxon>Ascomycota</taxon>
        <taxon>Pezizomycotina</taxon>
        <taxon>Eurotiomycetes</taxon>
        <taxon>Eurotiomycetidae</taxon>
        <taxon>Eurotiales</taxon>
        <taxon>Aspergillaceae</taxon>
        <taxon>Penicillium</taxon>
    </lineage>
</organism>
<reference evidence="7" key="1">
    <citation type="journal article" date="2023" name="IMA Fungus">
        <title>Comparative genomic study of the Penicillium genus elucidates a diverse pangenome and 15 lateral gene transfer events.</title>
        <authorList>
            <person name="Petersen C."/>
            <person name="Sorensen T."/>
            <person name="Nielsen M.R."/>
            <person name="Sondergaard T.E."/>
            <person name="Sorensen J.L."/>
            <person name="Fitzpatrick D.A."/>
            <person name="Frisvad J.C."/>
            <person name="Nielsen K.L."/>
        </authorList>
    </citation>
    <scope>NUCLEOTIDE SEQUENCE</scope>
    <source>
        <strain evidence="7">IBT 17514</strain>
    </source>
</reference>
<accession>A0AAD6N0V9</accession>
<keyword evidence="4" id="KW-0804">Transcription</keyword>
<proteinExistence type="predicted"/>
<gene>
    <name evidence="7" type="ORF">N7493_000314</name>
</gene>
<evidence type="ECO:0000256" key="6">
    <source>
        <dbReference type="SAM" id="MobiDB-lite"/>
    </source>
</evidence>
<dbReference type="PANTHER" id="PTHR31845">
    <property type="entry name" value="FINGER DOMAIN PROTEIN, PUTATIVE-RELATED"/>
    <property type="match status" value="1"/>
</dbReference>
<evidence type="ECO:0000256" key="3">
    <source>
        <dbReference type="ARBA" id="ARBA00023125"/>
    </source>
</evidence>
<evidence type="ECO:0008006" key="9">
    <source>
        <dbReference type="Google" id="ProtNLM"/>
    </source>
</evidence>
<dbReference type="GO" id="GO:0005634">
    <property type="term" value="C:nucleus"/>
    <property type="evidence" value="ECO:0007669"/>
    <property type="project" value="UniProtKB-SubCell"/>
</dbReference>
<keyword evidence="2" id="KW-0805">Transcription regulation</keyword>
<evidence type="ECO:0000256" key="2">
    <source>
        <dbReference type="ARBA" id="ARBA00023015"/>
    </source>
</evidence>
<dbReference type="EMBL" id="JAQJAN010000001">
    <property type="protein sequence ID" value="KAJ5740442.1"/>
    <property type="molecule type" value="Genomic_DNA"/>
</dbReference>
<keyword evidence="8" id="KW-1185">Reference proteome</keyword>
<keyword evidence="5" id="KW-0539">Nucleus</keyword>
<reference evidence="7" key="2">
    <citation type="submission" date="2023-01" db="EMBL/GenBank/DDBJ databases">
        <authorList>
            <person name="Petersen C."/>
        </authorList>
    </citation>
    <scope>NUCLEOTIDE SEQUENCE</scope>
    <source>
        <strain evidence="7">IBT 17514</strain>
    </source>
</reference>
<feature type="region of interest" description="Disordered" evidence="6">
    <location>
        <begin position="105"/>
        <end position="132"/>
    </location>
</feature>
<dbReference type="Proteomes" id="UP001215712">
    <property type="component" value="Unassembled WGS sequence"/>
</dbReference>
<name>A0AAD6N0V9_9EURO</name>
<feature type="compositionally biased region" description="Polar residues" evidence="6">
    <location>
        <begin position="105"/>
        <end position="114"/>
    </location>
</feature>
<dbReference type="PANTHER" id="PTHR31845:SF32">
    <property type="entry name" value="MISCELLANEOUS ZN(II)2CYS6 TRANSCRIPTION FACTOR (EUROFUNG)-RELATED"/>
    <property type="match status" value="1"/>
</dbReference>
<evidence type="ECO:0000313" key="8">
    <source>
        <dbReference type="Proteomes" id="UP001215712"/>
    </source>
</evidence>
<evidence type="ECO:0000256" key="1">
    <source>
        <dbReference type="ARBA" id="ARBA00004123"/>
    </source>
</evidence>
<evidence type="ECO:0000256" key="5">
    <source>
        <dbReference type="ARBA" id="ARBA00023242"/>
    </source>
</evidence>
<dbReference type="AlphaFoldDB" id="A0AAD6N0V9"/>
<evidence type="ECO:0000313" key="7">
    <source>
        <dbReference type="EMBL" id="KAJ5740442.1"/>
    </source>
</evidence>
<comment type="caution">
    <text evidence="7">The sequence shown here is derived from an EMBL/GenBank/DDBJ whole genome shotgun (WGS) entry which is preliminary data.</text>
</comment>
<protein>
    <recommendedName>
        <fullName evidence="9">Zn(2)-C6 fungal-type domain-containing protein</fullName>
    </recommendedName>
</protein>
<dbReference type="InterPro" id="IPR051089">
    <property type="entry name" value="prtT"/>
</dbReference>
<dbReference type="GO" id="GO:0000976">
    <property type="term" value="F:transcription cis-regulatory region binding"/>
    <property type="evidence" value="ECO:0007669"/>
    <property type="project" value="TreeGrafter"/>
</dbReference>
<evidence type="ECO:0000256" key="4">
    <source>
        <dbReference type="ARBA" id="ARBA00023163"/>
    </source>
</evidence>
<keyword evidence="3" id="KW-0238">DNA-binding</keyword>
<dbReference type="GO" id="GO:0000981">
    <property type="term" value="F:DNA-binding transcription factor activity, RNA polymerase II-specific"/>
    <property type="evidence" value="ECO:0007669"/>
    <property type="project" value="TreeGrafter"/>
</dbReference>
<sequence>MEPSSSLSGTPAPYGRACLNCSRAKSKCILLPTGRGCESSRVSLVHRCQRLKKDCRPSPMVRKRNGRSTASKTAQLEAKLDSIVSLLQTNGPNSGLPLDWELNTPGSKQSSPVNPHSGCGGMPSPPSTVSTPNSNSIMNVCNSIMMPPERAEQTILEFRRRNLKVLPFLHIPPHVTSQQLRQDKPFLWLCIMAISTPGYNKREQLFSKITELIFHEIFIEVAPSIDILQGIMTFISWTTYSKRPFLNFYVHVVMGIVCDMGINKALPKDLSPMQAFKSATGFRQQNSTTRTFEERRAALGCFLITSSVALSMSRIDALRWNPHMEESLTVLSDAKECPEDEILVTLVKIQLIMDKVYHARRDGEDQIVSRIYVQSFQSQLDSVRKQIPQHLLQEDIVMMYLENAELVIHEWAIQTPTLPHSPELQRLESLCASLNATKRWLDLWLSIPPELYYGLPFTMFFQFSRAVLSLFKLSTLEDPSWDRNMVRNTANVLEILDQIHFNMNKTAEMVIAANDQDLSIFEKGVKMITSIKQGWEPKLMEIWYPSLPPSGLSGASDAFVPPAPDLSNLMSLNGLDDTWMMEIFGSM</sequence>